<dbReference type="AlphaFoldDB" id="A0A0F9BI56"/>
<name>A0A0F9BI56_9ZZZZ</name>
<proteinExistence type="predicted"/>
<comment type="caution">
    <text evidence="1">The sequence shown here is derived from an EMBL/GenBank/DDBJ whole genome shotgun (WGS) entry which is preliminary data.</text>
</comment>
<organism evidence="1">
    <name type="scientific">marine sediment metagenome</name>
    <dbReference type="NCBI Taxonomy" id="412755"/>
    <lineage>
        <taxon>unclassified sequences</taxon>
        <taxon>metagenomes</taxon>
        <taxon>ecological metagenomes</taxon>
    </lineage>
</organism>
<evidence type="ECO:0000313" key="1">
    <source>
        <dbReference type="EMBL" id="KKL21549.1"/>
    </source>
</evidence>
<dbReference type="EMBL" id="LAZR01037691">
    <property type="protein sequence ID" value="KKL21549.1"/>
    <property type="molecule type" value="Genomic_DNA"/>
</dbReference>
<sequence length="118" mass="13324">MITHFDKNELLNWLDHNSPSRSVQRALSSGYPITIIGGFNPLPNSNSPGWIVLVESKTQGYYIAVAVDMFRGPRSYLIDYIDWASYTGGTHPLYKGDIPEHAKEHKNLGTIERVGQYE</sequence>
<reference evidence="1" key="1">
    <citation type="journal article" date="2015" name="Nature">
        <title>Complex archaea that bridge the gap between prokaryotes and eukaryotes.</title>
        <authorList>
            <person name="Spang A."/>
            <person name="Saw J.H."/>
            <person name="Jorgensen S.L."/>
            <person name="Zaremba-Niedzwiedzka K."/>
            <person name="Martijn J."/>
            <person name="Lind A.E."/>
            <person name="van Eijk R."/>
            <person name="Schleper C."/>
            <person name="Guy L."/>
            <person name="Ettema T.J."/>
        </authorList>
    </citation>
    <scope>NUCLEOTIDE SEQUENCE</scope>
</reference>
<gene>
    <name evidence="1" type="ORF">LCGC14_2444340</name>
</gene>
<accession>A0A0F9BI56</accession>
<protein>
    <submittedName>
        <fullName evidence="1">Uncharacterized protein</fullName>
    </submittedName>
</protein>